<dbReference type="GO" id="GO:0019706">
    <property type="term" value="F:protein-cysteine S-palmitoyltransferase activity"/>
    <property type="evidence" value="ECO:0007669"/>
    <property type="project" value="UniProtKB-EC"/>
</dbReference>
<comment type="domain">
    <text evidence="7">The DHHC domain is required for palmitoyltransferase activity.</text>
</comment>
<gene>
    <name evidence="9" type="ORF">FGO68_gene2863</name>
</gene>
<keyword evidence="5 7" id="KW-0472">Membrane</keyword>
<evidence type="ECO:0000256" key="4">
    <source>
        <dbReference type="ARBA" id="ARBA00022989"/>
    </source>
</evidence>
<reference evidence="9" key="1">
    <citation type="submission" date="2019-06" db="EMBL/GenBank/DDBJ databases">
        <authorList>
            <person name="Zheng W."/>
        </authorList>
    </citation>
    <scope>NUCLEOTIDE SEQUENCE</scope>
    <source>
        <strain evidence="9">QDHG01</strain>
    </source>
</reference>
<name>A0A8J8NM48_HALGN</name>
<feature type="transmembrane region" description="Helical" evidence="7">
    <location>
        <begin position="105"/>
        <end position="127"/>
    </location>
</feature>
<keyword evidence="6 7" id="KW-0012">Acyltransferase</keyword>
<feature type="transmembrane region" description="Helical" evidence="7">
    <location>
        <begin position="7"/>
        <end position="30"/>
    </location>
</feature>
<keyword evidence="10" id="KW-1185">Reference proteome</keyword>
<dbReference type="EMBL" id="RRYP01010915">
    <property type="protein sequence ID" value="TNV78082.1"/>
    <property type="molecule type" value="Genomic_DNA"/>
</dbReference>
<dbReference type="SUPFAM" id="SSF161245">
    <property type="entry name" value="Zinc hairpin stack"/>
    <property type="match status" value="1"/>
</dbReference>
<protein>
    <recommendedName>
        <fullName evidence="7">Palmitoyltransferase</fullName>
        <ecNumber evidence="7">2.3.1.225</ecNumber>
    </recommendedName>
</protein>
<evidence type="ECO:0000256" key="1">
    <source>
        <dbReference type="ARBA" id="ARBA00004141"/>
    </source>
</evidence>
<evidence type="ECO:0000259" key="8">
    <source>
        <dbReference type="Pfam" id="PF01529"/>
    </source>
</evidence>
<dbReference type="EC" id="2.3.1.225" evidence="7"/>
<comment type="similarity">
    <text evidence="7">Belongs to the DHHC palmitoyltransferase family.</text>
</comment>
<dbReference type="GO" id="GO:0016020">
    <property type="term" value="C:membrane"/>
    <property type="evidence" value="ECO:0007669"/>
    <property type="project" value="UniProtKB-SubCell"/>
</dbReference>
<proteinExistence type="inferred from homology"/>
<evidence type="ECO:0000256" key="5">
    <source>
        <dbReference type="ARBA" id="ARBA00023136"/>
    </source>
</evidence>
<dbReference type="AlphaFoldDB" id="A0A8J8NM48"/>
<comment type="catalytic activity">
    <reaction evidence="7">
        <text>L-cysteinyl-[protein] + hexadecanoyl-CoA = S-hexadecanoyl-L-cysteinyl-[protein] + CoA</text>
        <dbReference type="Rhea" id="RHEA:36683"/>
        <dbReference type="Rhea" id="RHEA-COMP:10131"/>
        <dbReference type="Rhea" id="RHEA-COMP:11032"/>
        <dbReference type="ChEBI" id="CHEBI:29950"/>
        <dbReference type="ChEBI" id="CHEBI:57287"/>
        <dbReference type="ChEBI" id="CHEBI:57379"/>
        <dbReference type="ChEBI" id="CHEBI:74151"/>
        <dbReference type="EC" id="2.3.1.225"/>
    </reaction>
</comment>
<dbReference type="PANTHER" id="PTHR22883">
    <property type="entry name" value="ZINC FINGER DHHC DOMAIN CONTAINING PROTEIN"/>
    <property type="match status" value="1"/>
</dbReference>
<feature type="domain" description="Palmitoyltransferase DHHC" evidence="8">
    <location>
        <begin position="55"/>
        <end position="119"/>
    </location>
</feature>
<dbReference type="OrthoDB" id="406084at2759"/>
<evidence type="ECO:0000313" key="10">
    <source>
        <dbReference type="Proteomes" id="UP000785679"/>
    </source>
</evidence>
<keyword evidence="2 7" id="KW-0808">Transferase</keyword>
<dbReference type="InterPro" id="IPR001594">
    <property type="entry name" value="Palmitoyltrfase_DHHC"/>
</dbReference>
<dbReference type="InterPro" id="IPR039859">
    <property type="entry name" value="PFA4/ZDH16/20/ERF2-like"/>
</dbReference>
<keyword evidence="4 7" id="KW-1133">Transmembrane helix</keyword>
<evidence type="ECO:0000256" key="2">
    <source>
        <dbReference type="ARBA" id="ARBA00022679"/>
    </source>
</evidence>
<dbReference type="GO" id="GO:0005794">
    <property type="term" value="C:Golgi apparatus"/>
    <property type="evidence" value="ECO:0007669"/>
    <property type="project" value="TreeGrafter"/>
</dbReference>
<evidence type="ECO:0000256" key="3">
    <source>
        <dbReference type="ARBA" id="ARBA00022692"/>
    </source>
</evidence>
<dbReference type="Pfam" id="PF01529">
    <property type="entry name" value="DHHC"/>
    <property type="match status" value="1"/>
</dbReference>
<sequence>METDKNPVLFLTGVLLLLIQDISFLLTVFLNPGIPPRDMSIHSEAYINKLIRSHLYCNICKVVYREGQEQTEHCPDCGFCIEGLDHHCPWSSKCIGSGNMTAFKFFLGSTVILMIYLFTGGMLVVAAS</sequence>
<dbReference type="PROSITE" id="PS50216">
    <property type="entry name" value="DHHC"/>
    <property type="match status" value="1"/>
</dbReference>
<dbReference type="InterPro" id="IPR037275">
    <property type="entry name" value="Znf_CTCHY_sf"/>
</dbReference>
<comment type="caution">
    <text evidence="9">The sequence shown here is derived from an EMBL/GenBank/DDBJ whole genome shotgun (WGS) entry which is preliminary data.</text>
</comment>
<dbReference type="GO" id="GO:0005783">
    <property type="term" value="C:endoplasmic reticulum"/>
    <property type="evidence" value="ECO:0007669"/>
    <property type="project" value="TreeGrafter"/>
</dbReference>
<evidence type="ECO:0000256" key="7">
    <source>
        <dbReference type="RuleBase" id="RU079119"/>
    </source>
</evidence>
<evidence type="ECO:0000256" key="6">
    <source>
        <dbReference type="ARBA" id="ARBA00023315"/>
    </source>
</evidence>
<dbReference type="Proteomes" id="UP000785679">
    <property type="component" value="Unassembled WGS sequence"/>
</dbReference>
<comment type="subcellular location">
    <subcellularLocation>
        <location evidence="1">Membrane</location>
        <topology evidence="1">Multi-pass membrane protein</topology>
    </subcellularLocation>
</comment>
<organism evidence="9 10">
    <name type="scientific">Halteria grandinella</name>
    <dbReference type="NCBI Taxonomy" id="5974"/>
    <lineage>
        <taxon>Eukaryota</taxon>
        <taxon>Sar</taxon>
        <taxon>Alveolata</taxon>
        <taxon>Ciliophora</taxon>
        <taxon>Intramacronucleata</taxon>
        <taxon>Spirotrichea</taxon>
        <taxon>Stichotrichia</taxon>
        <taxon>Sporadotrichida</taxon>
        <taxon>Halteriidae</taxon>
        <taxon>Halteria</taxon>
    </lineage>
</organism>
<dbReference type="GO" id="GO:0006612">
    <property type="term" value="P:protein targeting to membrane"/>
    <property type="evidence" value="ECO:0007669"/>
    <property type="project" value="TreeGrafter"/>
</dbReference>
<evidence type="ECO:0000313" key="9">
    <source>
        <dbReference type="EMBL" id="TNV78082.1"/>
    </source>
</evidence>
<accession>A0A8J8NM48</accession>
<keyword evidence="3 7" id="KW-0812">Transmembrane</keyword>